<dbReference type="EC" id="5.1.3.2" evidence="5"/>
<reference evidence="13 14" key="1">
    <citation type="journal article" date="2015" name="Nature">
        <title>rRNA introns, odd ribosomes, and small enigmatic genomes across a large radiation of phyla.</title>
        <authorList>
            <person name="Brown C.T."/>
            <person name="Hug L.A."/>
            <person name="Thomas B.C."/>
            <person name="Sharon I."/>
            <person name="Castelle C.J."/>
            <person name="Singh A."/>
            <person name="Wilkins M.J."/>
            <person name="Williams K.H."/>
            <person name="Banfield J.F."/>
        </authorList>
    </citation>
    <scope>NUCLEOTIDE SEQUENCE [LARGE SCALE GENOMIC DNA]</scope>
</reference>
<gene>
    <name evidence="13" type="ORF">US86_C0001G0015</name>
</gene>
<evidence type="ECO:0000256" key="6">
    <source>
        <dbReference type="ARBA" id="ARBA00018569"/>
    </source>
</evidence>
<evidence type="ECO:0000256" key="5">
    <source>
        <dbReference type="ARBA" id="ARBA00013189"/>
    </source>
</evidence>
<dbReference type="UniPathway" id="UPA00214"/>
<evidence type="ECO:0000256" key="4">
    <source>
        <dbReference type="ARBA" id="ARBA00007637"/>
    </source>
</evidence>
<dbReference type="Pfam" id="PF01370">
    <property type="entry name" value="Epimerase"/>
    <property type="match status" value="1"/>
</dbReference>
<organism evidence="13 14">
    <name type="scientific">Candidatus Daviesbacteria bacterium GW2011_GWA2_38_24</name>
    <dbReference type="NCBI Taxonomy" id="1618422"/>
    <lineage>
        <taxon>Bacteria</taxon>
        <taxon>Candidatus Daviesiibacteriota</taxon>
    </lineage>
</organism>
<evidence type="ECO:0000313" key="13">
    <source>
        <dbReference type="EMBL" id="KKQ67088.1"/>
    </source>
</evidence>
<comment type="catalytic activity">
    <reaction evidence="1">
        <text>UDP-alpha-D-glucose = UDP-alpha-D-galactose</text>
        <dbReference type="Rhea" id="RHEA:22168"/>
        <dbReference type="ChEBI" id="CHEBI:58885"/>
        <dbReference type="ChEBI" id="CHEBI:66914"/>
        <dbReference type="EC" id="5.1.3.2"/>
    </reaction>
</comment>
<comment type="similarity">
    <text evidence="4">Belongs to the NAD(P)-dependent epimerase/dehydratase family.</text>
</comment>
<dbReference type="InterPro" id="IPR036291">
    <property type="entry name" value="NAD(P)-bd_dom_sf"/>
</dbReference>
<protein>
    <recommendedName>
        <fullName evidence="6">UDP-glucose 4-epimerase</fullName>
        <ecNumber evidence="5">5.1.3.2</ecNumber>
    </recommendedName>
    <alternativeName>
        <fullName evidence="11">Galactowaldenase</fullName>
    </alternativeName>
    <alternativeName>
        <fullName evidence="10">UDP-galactose 4-epimerase</fullName>
    </alternativeName>
</protein>
<evidence type="ECO:0000313" key="14">
    <source>
        <dbReference type="Proteomes" id="UP000034235"/>
    </source>
</evidence>
<keyword evidence="8" id="KW-0413">Isomerase</keyword>
<dbReference type="GO" id="GO:0033499">
    <property type="term" value="P:galactose catabolic process via UDP-galactose, Leloir pathway"/>
    <property type="evidence" value="ECO:0007669"/>
    <property type="project" value="TreeGrafter"/>
</dbReference>
<dbReference type="Gene3D" id="3.90.25.10">
    <property type="entry name" value="UDP-galactose 4-epimerase, domain 1"/>
    <property type="match status" value="1"/>
</dbReference>
<sequence length="334" mass="37111">MSKKILVTGAGGYIGSVTTYLLLQKGYQIIAIDNFSTGFEGPLKLLQEKFGKEKLHYQKLDLKDDLKEFSEKQKDIEAVVHFAASLSVNESMEDPAKYFSNNVSGTQNLLRNLLENDIKNIIFSSTCATYGEAEYVPINEKHPTNPTNPYGESKRIIEQMIEWYGKLKGLNYVVLRYFNVCGATDDGLIGDSKKPSVHLMQNTVRGALGLEPFYLTCPEVDTPDKSPIRDYVNVVDLAGAHVKALEYLLNGGNSEIINVGTGEGNSVLEIVRKVEEITGKNLNAKQGPARQGEYAKMIASTKKAKEILGWEPTHSLEDSVNSLVKWYKNHPAGW</sequence>
<dbReference type="PATRIC" id="fig|1618422.5.peg.16"/>
<comment type="caution">
    <text evidence="13">The sequence shown here is derived from an EMBL/GenBank/DDBJ whole genome shotgun (WGS) entry which is preliminary data.</text>
</comment>
<dbReference type="SUPFAM" id="SSF51735">
    <property type="entry name" value="NAD(P)-binding Rossmann-fold domains"/>
    <property type="match status" value="1"/>
</dbReference>
<dbReference type="PANTHER" id="PTHR43725">
    <property type="entry name" value="UDP-GLUCOSE 4-EPIMERASE"/>
    <property type="match status" value="1"/>
</dbReference>
<accession>A0A0G0JHG0</accession>
<evidence type="ECO:0000256" key="9">
    <source>
        <dbReference type="ARBA" id="ARBA00023277"/>
    </source>
</evidence>
<dbReference type="EMBL" id="LBUP01000001">
    <property type="protein sequence ID" value="KKQ67088.1"/>
    <property type="molecule type" value="Genomic_DNA"/>
</dbReference>
<evidence type="ECO:0000256" key="3">
    <source>
        <dbReference type="ARBA" id="ARBA00004947"/>
    </source>
</evidence>
<evidence type="ECO:0000256" key="1">
    <source>
        <dbReference type="ARBA" id="ARBA00000083"/>
    </source>
</evidence>
<dbReference type="InterPro" id="IPR001509">
    <property type="entry name" value="Epimerase_deHydtase"/>
</dbReference>
<name>A0A0G0JHG0_9BACT</name>
<evidence type="ECO:0000256" key="7">
    <source>
        <dbReference type="ARBA" id="ARBA00023027"/>
    </source>
</evidence>
<comment type="pathway">
    <text evidence="3">Carbohydrate metabolism; galactose metabolism.</text>
</comment>
<dbReference type="PANTHER" id="PTHR43725:SF53">
    <property type="entry name" value="UDP-ARABINOSE 4-EPIMERASE 1"/>
    <property type="match status" value="1"/>
</dbReference>
<keyword evidence="9" id="KW-0119">Carbohydrate metabolism</keyword>
<evidence type="ECO:0000256" key="11">
    <source>
        <dbReference type="ARBA" id="ARBA00033067"/>
    </source>
</evidence>
<dbReference type="InterPro" id="IPR005886">
    <property type="entry name" value="UDP_G4E"/>
</dbReference>
<dbReference type="AlphaFoldDB" id="A0A0G0JHG0"/>
<evidence type="ECO:0000256" key="2">
    <source>
        <dbReference type="ARBA" id="ARBA00001911"/>
    </source>
</evidence>
<dbReference type="Proteomes" id="UP000034235">
    <property type="component" value="Unassembled WGS sequence"/>
</dbReference>
<evidence type="ECO:0000256" key="10">
    <source>
        <dbReference type="ARBA" id="ARBA00031367"/>
    </source>
</evidence>
<dbReference type="Gene3D" id="3.40.50.720">
    <property type="entry name" value="NAD(P)-binding Rossmann-like Domain"/>
    <property type="match status" value="1"/>
</dbReference>
<dbReference type="GO" id="GO:0003978">
    <property type="term" value="F:UDP-glucose 4-epimerase activity"/>
    <property type="evidence" value="ECO:0007669"/>
    <property type="project" value="UniProtKB-EC"/>
</dbReference>
<evidence type="ECO:0000259" key="12">
    <source>
        <dbReference type="Pfam" id="PF01370"/>
    </source>
</evidence>
<keyword evidence="7" id="KW-0520">NAD</keyword>
<dbReference type="NCBIfam" id="TIGR01179">
    <property type="entry name" value="galE"/>
    <property type="match status" value="1"/>
</dbReference>
<feature type="domain" description="NAD-dependent epimerase/dehydratase" evidence="12">
    <location>
        <begin position="5"/>
        <end position="260"/>
    </location>
</feature>
<comment type="cofactor">
    <cofactor evidence="2">
        <name>NAD(+)</name>
        <dbReference type="ChEBI" id="CHEBI:57540"/>
    </cofactor>
</comment>
<evidence type="ECO:0000256" key="8">
    <source>
        <dbReference type="ARBA" id="ARBA00023235"/>
    </source>
</evidence>
<proteinExistence type="inferred from homology"/>